<evidence type="ECO:0000313" key="5">
    <source>
        <dbReference type="EMBL" id="SDJ63135.1"/>
    </source>
</evidence>
<dbReference type="AlphaFoldDB" id="A0A1G8VCQ9"/>
<feature type="domain" description="DUF8148" evidence="3">
    <location>
        <begin position="147"/>
        <end position="213"/>
    </location>
</feature>
<feature type="region of interest" description="Disordered" evidence="1">
    <location>
        <begin position="280"/>
        <end position="302"/>
    </location>
</feature>
<evidence type="ECO:0000259" key="2">
    <source>
        <dbReference type="Pfam" id="PF26473"/>
    </source>
</evidence>
<dbReference type="InterPro" id="IPR059015">
    <property type="entry name" value="DUF8148_M"/>
</dbReference>
<evidence type="ECO:0000313" key="6">
    <source>
        <dbReference type="Proteomes" id="UP000198856"/>
    </source>
</evidence>
<dbReference type="InterPro" id="IPR058461">
    <property type="entry name" value="DUF8148_N"/>
</dbReference>
<dbReference type="InterPro" id="IPR059016">
    <property type="entry name" value="DUF8148_C"/>
</dbReference>
<dbReference type="Pfam" id="PF26475">
    <property type="entry name" value="DUF8148_C"/>
    <property type="match status" value="1"/>
</dbReference>
<feature type="compositionally biased region" description="Polar residues" evidence="1">
    <location>
        <begin position="340"/>
        <end position="351"/>
    </location>
</feature>
<feature type="region of interest" description="Disordered" evidence="1">
    <location>
        <begin position="386"/>
        <end position="429"/>
    </location>
</feature>
<gene>
    <name evidence="5" type="ORF">SAMN05216226_106107</name>
</gene>
<protein>
    <submittedName>
        <fullName evidence="5">Uncharacterized protein</fullName>
    </submittedName>
</protein>
<accession>A0A1G8VCQ9</accession>
<evidence type="ECO:0000259" key="3">
    <source>
        <dbReference type="Pfam" id="PF26474"/>
    </source>
</evidence>
<dbReference type="Pfam" id="PF26473">
    <property type="entry name" value="DUF8148"/>
    <property type="match status" value="1"/>
</dbReference>
<dbReference type="EMBL" id="FNFC01000006">
    <property type="protein sequence ID" value="SDJ63135.1"/>
    <property type="molecule type" value="Genomic_DNA"/>
</dbReference>
<feature type="domain" description="DUF8148" evidence="4">
    <location>
        <begin position="216"/>
        <end position="332"/>
    </location>
</feature>
<feature type="compositionally biased region" description="Low complexity" evidence="1">
    <location>
        <begin position="386"/>
        <end position="414"/>
    </location>
</feature>
<organism evidence="5 6">
    <name type="scientific">Halovenus aranensis</name>
    <dbReference type="NCBI Taxonomy" id="890420"/>
    <lineage>
        <taxon>Archaea</taxon>
        <taxon>Methanobacteriati</taxon>
        <taxon>Methanobacteriota</taxon>
        <taxon>Stenosarchaea group</taxon>
        <taxon>Halobacteria</taxon>
        <taxon>Halobacteriales</taxon>
        <taxon>Haloarculaceae</taxon>
        <taxon>Halovenus</taxon>
    </lineage>
</organism>
<sequence length="429" mass="48063">MSLAEPPGHLGGLDLADRCNTPVLADLLDERDLLGHGPLIDGTLTQRDTDRVRIAKFIASKPEGTPLTHVVSYAVKGVNPNHCERVDGSDPDYQFAYRFINDLVASDDPYVRKSESSGVLFVTPTVRLLDLITEGITQTTHTEGLTYDREFLRNYLARVDSVDDGLRELLEDGFTSYLNRIEDYQLLFDVHFVDRRGGESTKQMTKDYKTRFNDQGRISKQFARFNDALEYGYDYAENAVLATLTTDPKQFDSLLEAIEAINENFNRLLSYFDSDPSTKADTRNESTLTWTPGRASDVTGRPRERPEYIKALEFTEKGYPHLHVLFFKFPHARKTVCRGSATNRSWRRSGQTTARAESSTRTRSSTATTWTTSTLTFRATKALSTGTGSVTTTTAKTGYATDRDSTNSSSSTTKPTRKSRQQARTSASI</sequence>
<evidence type="ECO:0000256" key="1">
    <source>
        <dbReference type="SAM" id="MobiDB-lite"/>
    </source>
</evidence>
<feature type="compositionally biased region" description="Low complexity" evidence="1">
    <location>
        <begin position="352"/>
        <end position="367"/>
    </location>
</feature>
<proteinExistence type="predicted"/>
<dbReference type="Pfam" id="PF26474">
    <property type="entry name" value="DUF8148_M"/>
    <property type="match status" value="1"/>
</dbReference>
<feature type="region of interest" description="Disordered" evidence="1">
    <location>
        <begin position="338"/>
        <end position="367"/>
    </location>
</feature>
<dbReference type="Proteomes" id="UP000198856">
    <property type="component" value="Unassembled WGS sequence"/>
</dbReference>
<keyword evidence="6" id="KW-1185">Reference proteome</keyword>
<reference evidence="5 6" key="1">
    <citation type="submission" date="2016-10" db="EMBL/GenBank/DDBJ databases">
        <authorList>
            <person name="de Groot N.N."/>
        </authorList>
    </citation>
    <scope>NUCLEOTIDE SEQUENCE [LARGE SCALE GENOMIC DNA]</scope>
    <source>
        <strain evidence="5 6">IBRC-M10015</strain>
    </source>
</reference>
<evidence type="ECO:0000259" key="4">
    <source>
        <dbReference type="Pfam" id="PF26475"/>
    </source>
</evidence>
<feature type="domain" description="DUF8148" evidence="2">
    <location>
        <begin position="34"/>
        <end position="133"/>
    </location>
</feature>
<name>A0A1G8VCQ9_9EURY</name>